<protein>
    <submittedName>
        <fullName evidence="1">Histidine phosphatase family protein</fullName>
    </submittedName>
</protein>
<evidence type="ECO:0000313" key="1">
    <source>
        <dbReference type="EMBL" id="TXL65429.1"/>
    </source>
</evidence>
<dbReference type="RefSeq" id="WP_147704624.1">
    <property type="nucleotide sequence ID" value="NZ_VDUY01000004.1"/>
</dbReference>
<comment type="caution">
    <text evidence="1">The sequence shown here is derived from an EMBL/GenBank/DDBJ whole genome shotgun (WGS) entry which is preliminary data.</text>
</comment>
<dbReference type="InterPro" id="IPR029033">
    <property type="entry name" value="His_PPase_superfam"/>
</dbReference>
<sequence>MDLIIWRHADAGDPVADPSADLDRRLTDRGRKQADRVARWLLARLPERYLLLSSPAARARETAAALGVKFKTEPGLAPGADVADHLAVLNWPEGPEARVRHLVLVGHQPQLGRLASLLLSGSEADWSVKKGSIWWLSTREREGRAQIVLRAVIGPDLV</sequence>
<dbReference type="Gene3D" id="3.40.50.1240">
    <property type="entry name" value="Phosphoglycerate mutase-like"/>
    <property type="match status" value="1"/>
</dbReference>
<dbReference type="InterPro" id="IPR013078">
    <property type="entry name" value="His_Pase_superF_clade-1"/>
</dbReference>
<dbReference type="SMART" id="SM00855">
    <property type="entry name" value="PGAM"/>
    <property type="match status" value="1"/>
</dbReference>
<proteinExistence type="predicted"/>
<evidence type="ECO:0000313" key="2">
    <source>
        <dbReference type="Proteomes" id="UP000321548"/>
    </source>
</evidence>
<dbReference type="Pfam" id="PF00300">
    <property type="entry name" value="His_Phos_1"/>
    <property type="match status" value="1"/>
</dbReference>
<reference evidence="1 2" key="1">
    <citation type="submission" date="2019-06" db="EMBL/GenBank/DDBJ databases">
        <title>Quisquiliibacterium sp. nov., isolated from a maize field.</title>
        <authorList>
            <person name="Lin S.-Y."/>
            <person name="Tsai C.-F."/>
            <person name="Young C.-C."/>
        </authorList>
    </citation>
    <scope>NUCLEOTIDE SEQUENCE [LARGE SCALE GENOMIC DNA]</scope>
    <source>
        <strain evidence="1 2">CC-CFT501</strain>
    </source>
</reference>
<gene>
    <name evidence="1" type="ORF">FHP08_11665</name>
</gene>
<organism evidence="1 2">
    <name type="scientific">Zeimonas arvi</name>
    <dbReference type="NCBI Taxonomy" id="2498847"/>
    <lineage>
        <taxon>Bacteria</taxon>
        <taxon>Pseudomonadati</taxon>
        <taxon>Pseudomonadota</taxon>
        <taxon>Betaproteobacteria</taxon>
        <taxon>Burkholderiales</taxon>
        <taxon>Burkholderiaceae</taxon>
        <taxon>Zeimonas</taxon>
    </lineage>
</organism>
<keyword evidence="2" id="KW-1185">Reference proteome</keyword>
<accession>A0A5C8NWF2</accession>
<dbReference type="OrthoDB" id="9814783at2"/>
<dbReference type="EMBL" id="VDUY01000004">
    <property type="protein sequence ID" value="TXL65429.1"/>
    <property type="molecule type" value="Genomic_DNA"/>
</dbReference>
<dbReference type="AlphaFoldDB" id="A0A5C8NWF2"/>
<dbReference type="Proteomes" id="UP000321548">
    <property type="component" value="Unassembled WGS sequence"/>
</dbReference>
<name>A0A5C8NWF2_9BURK</name>
<dbReference type="SUPFAM" id="SSF53254">
    <property type="entry name" value="Phosphoglycerate mutase-like"/>
    <property type="match status" value="1"/>
</dbReference>